<dbReference type="AlphaFoldDB" id="A0A7W9IJW1"/>
<dbReference type="RefSeq" id="WP_184541157.1">
    <property type="nucleotide sequence ID" value="NZ_JACHMP010000001.1"/>
</dbReference>
<comment type="caution">
    <text evidence="2">The sequence shown here is derived from an EMBL/GenBank/DDBJ whole genome shotgun (WGS) entry which is preliminary data.</text>
</comment>
<protein>
    <recommendedName>
        <fullName evidence="4">DUF2231 domain-containing protein</fullName>
    </recommendedName>
</protein>
<evidence type="ECO:0000256" key="1">
    <source>
        <dbReference type="SAM" id="Phobius"/>
    </source>
</evidence>
<reference evidence="2 3" key="1">
    <citation type="submission" date="2020-08" db="EMBL/GenBank/DDBJ databases">
        <title>Sequencing the genomes of 1000 actinobacteria strains.</title>
        <authorList>
            <person name="Klenk H.-P."/>
        </authorList>
    </citation>
    <scope>NUCLEOTIDE SEQUENCE [LARGE SCALE GENOMIC DNA]</scope>
    <source>
        <strain evidence="2 3">DSM 46887</strain>
    </source>
</reference>
<gene>
    <name evidence="2" type="ORF">F4562_004693</name>
</gene>
<proteinExistence type="predicted"/>
<name>A0A7W9IJW1_9ACTN</name>
<dbReference type="EMBL" id="JACHMP010000001">
    <property type="protein sequence ID" value="MBB5821631.1"/>
    <property type="molecule type" value="Genomic_DNA"/>
</dbReference>
<keyword evidence="1" id="KW-1133">Transmembrane helix</keyword>
<sequence>MRRNTVVRSMHDVGLAIWFGGSLMGAVGLNGAASTVNDQRQRAQVANTGWKMWTPVNAAGIAVHLVGSVGLLLANRGRVGHQKGVAANTVAKTVLTGVALAATAYSRVLGAKIEEAGEVIAEGATKPDEATPEEVAKAQQQLSVLQWVIPGVTGALVVLTSLHGEQQRPGEVFRGIVKDTFSSGKGRMHSVGKLVGTA</sequence>
<feature type="transmembrane region" description="Helical" evidence="1">
    <location>
        <begin position="12"/>
        <end position="33"/>
    </location>
</feature>
<feature type="transmembrane region" description="Helical" evidence="1">
    <location>
        <begin position="53"/>
        <end position="74"/>
    </location>
</feature>
<keyword evidence="3" id="KW-1185">Reference proteome</keyword>
<evidence type="ECO:0000313" key="3">
    <source>
        <dbReference type="Proteomes" id="UP000540685"/>
    </source>
</evidence>
<keyword evidence="1" id="KW-0472">Membrane</keyword>
<organism evidence="2 3">
    <name type="scientific">Streptosporangium becharense</name>
    <dbReference type="NCBI Taxonomy" id="1816182"/>
    <lineage>
        <taxon>Bacteria</taxon>
        <taxon>Bacillati</taxon>
        <taxon>Actinomycetota</taxon>
        <taxon>Actinomycetes</taxon>
        <taxon>Streptosporangiales</taxon>
        <taxon>Streptosporangiaceae</taxon>
        <taxon>Streptosporangium</taxon>
    </lineage>
</organism>
<evidence type="ECO:0008006" key="4">
    <source>
        <dbReference type="Google" id="ProtNLM"/>
    </source>
</evidence>
<accession>A0A7W9IJW1</accession>
<keyword evidence="1" id="KW-0812">Transmembrane</keyword>
<evidence type="ECO:0000313" key="2">
    <source>
        <dbReference type="EMBL" id="MBB5821631.1"/>
    </source>
</evidence>
<dbReference type="Proteomes" id="UP000540685">
    <property type="component" value="Unassembled WGS sequence"/>
</dbReference>